<organism evidence="6 7">
    <name type="scientific">Eubacterium ramulus</name>
    <dbReference type="NCBI Taxonomy" id="39490"/>
    <lineage>
        <taxon>Bacteria</taxon>
        <taxon>Bacillati</taxon>
        <taxon>Bacillota</taxon>
        <taxon>Clostridia</taxon>
        <taxon>Eubacteriales</taxon>
        <taxon>Eubacteriaceae</taxon>
        <taxon>Eubacterium</taxon>
    </lineage>
</organism>
<feature type="compositionally biased region" description="Polar residues" evidence="3">
    <location>
        <begin position="31"/>
        <end position="44"/>
    </location>
</feature>
<dbReference type="Proteomes" id="UP000245288">
    <property type="component" value="Unassembled WGS sequence"/>
</dbReference>
<feature type="signal peptide" evidence="4">
    <location>
        <begin position="1"/>
        <end position="20"/>
    </location>
</feature>
<dbReference type="InterPro" id="IPR050555">
    <property type="entry name" value="Bact_Solute-Bind_Prot2"/>
</dbReference>
<evidence type="ECO:0000256" key="4">
    <source>
        <dbReference type="SAM" id="SignalP"/>
    </source>
</evidence>
<dbReference type="PANTHER" id="PTHR30036:SF7">
    <property type="entry name" value="ABC TRANSPORTER PERIPLASMIC-BINDING PROTEIN YPHF"/>
    <property type="match status" value="1"/>
</dbReference>
<evidence type="ECO:0000256" key="3">
    <source>
        <dbReference type="SAM" id="MobiDB-lite"/>
    </source>
</evidence>
<dbReference type="InterPro" id="IPR028082">
    <property type="entry name" value="Peripla_BP_I"/>
</dbReference>
<comment type="subcellular location">
    <subcellularLocation>
        <location evidence="1">Cell envelope</location>
    </subcellularLocation>
</comment>
<dbReference type="Gene3D" id="3.40.50.2300">
    <property type="match status" value="2"/>
</dbReference>
<protein>
    <recommendedName>
        <fullName evidence="5">Periplasmic binding protein domain-containing protein</fullName>
    </recommendedName>
</protein>
<feature type="chain" id="PRO_5039091148" description="Periplasmic binding protein domain-containing protein" evidence="4">
    <location>
        <begin position="21"/>
        <end position="397"/>
    </location>
</feature>
<evidence type="ECO:0000256" key="1">
    <source>
        <dbReference type="ARBA" id="ARBA00004196"/>
    </source>
</evidence>
<keyword evidence="7" id="KW-1185">Reference proteome</keyword>
<evidence type="ECO:0000313" key="7">
    <source>
        <dbReference type="Proteomes" id="UP000245288"/>
    </source>
</evidence>
<dbReference type="GO" id="GO:0030288">
    <property type="term" value="C:outer membrane-bounded periplasmic space"/>
    <property type="evidence" value="ECO:0007669"/>
    <property type="project" value="TreeGrafter"/>
</dbReference>
<comment type="similarity">
    <text evidence="2">Belongs to the bacterial solute-binding protein 2 family.</text>
</comment>
<feature type="region of interest" description="Disordered" evidence="3">
    <location>
        <begin position="31"/>
        <end position="51"/>
    </location>
</feature>
<dbReference type="RefSeq" id="WP_109215701.1">
    <property type="nucleotide sequence ID" value="NZ_CABMEW010000001.1"/>
</dbReference>
<feature type="domain" description="Periplasmic binding protein" evidence="5">
    <location>
        <begin position="91"/>
        <end position="298"/>
    </location>
</feature>
<accession>A0A2V1JP50</accession>
<gene>
    <name evidence="6" type="ORF">LG34_08850</name>
</gene>
<dbReference type="PANTHER" id="PTHR30036">
    <property type="entry name" value="D-XYLOSE-BINDING PERIPLASMIC PROTEIN"/>
    <property type="match status" value="1"/>
</dbReference>
<keyword evidence="4" id="KW-0732">Signal</keyword>
<name>A0A2V1JP50_EUBRA</name>
<comment type="caution">
    <text evidence="6">The sequence shown here is derived from an EMBL/GenBank/DDBJ whole genome shotgun (WGS) entry which is preliminary data.</text>
</comment>
<evidence type="ECO:0000259" key="5">
    <source>
        <dbReference type="Pfam" id="PF13407"/>
    </source>
</evidence>
<sequence length="397" mass="42541">MKKRLLALSMIAAMTAAMLAGCGTAGDSNNGGTADTKSASAEANTSKDDSGEYPEYKFGTNIWGSGSYVLESNAKTANVNYSGLGITVDGISNEFTADKITTDVQTQISDGCQAILEMCVTPPSFMSVSQICEENGIPFVLYDKTPGDEATKAAVESKSTYAGTIVCSDYQFGYEIGQKCIEDGCKKVILVRSSIGDASHDEREKGFTAAFVDEGKGEILGSAVCANPGEAVDKSNDAITAYGQSADCIYALGSDFATGTINAIAARSDSYSKELKIYTTDFTPDMAQLILDGKLAALNGGQLEECSVAAALACNWLDGHPILDENGKAPFFNQMMPCTIDETNAQAYVDKMESGEPIVPQEYYKNLLYRYNPDVTYDDFVEFLENYSQIYMDGISR</sequence>
<dbReference type="InterPro" id="IPR025997">
    <property type="entry name" value="SBP_2_dom"/>
</dbReference>
<evidence type="ECO:0000313" key="6">
    <source>
        <dbReference type="EMBL" id="PWE86607.1"/>
    </source>
</evidence>
<dbReference type="PROSITE" id="PS51257">
    <property type="entry name" value="PROKAR_LIPOPROTEIN"/>
    <property type="match status" value="1"/>
</dbReference>
<proteinExistence type="inferred from homology"/>
<reference evidence="6 7" key="1">
    <citation type="submission" date="2014-09" db="EMBL/GenBank/DDBJ databases">
        <title>Butyrate-producing bacteria isolated from human gut.</title>
        <authorList>
            <person name="Zhang Q."/>
            <person name="Zhao L."/>
        </authorList>
    </citation>
    <scope>NUCLEOTIDE SEQUENCE [LARGE SCALE GENOMIC DNA]</scope>
    <source>
        <strain evidence="6 7">21</strain>
    </source>
</reference>
<dbReference type="AlphaFoldDB" id="A0A2V1JP50"/>
<dbReference type="Pfam" id="PF13407">
    <property type="entry name" value="Peripla_BP_4"/>
    <property type="match status" value="1"/>
</dbReference>
<evidence type="ECO:0000256" key="2">
    <source>
        <dbReference type="ARBA" id="ARBA00007639"/>
    </source>
</evidence>
<dbReference type="EMBL" id="JRFU01000097">
    <property type="protein sequence ID" value="PWE86607.1"/>
    <property type="molecule type" value="Genomic_DNA"/>
</dbReference>
<dbReference type="GO" id="GO:0030246">
    <property type="term" value="F:carbohydrate binding"/>
    <property type="evidence" value="ECO:0007669"/>
    <property type="project" value="TreeGrafter"/>
</dbReference>
<dbReference type="SUPFAM" id="SSF53822">
    <property type="entry name" value="Periplasmic binding protein-like I"/>
    <property type="match status" value="1"/>
</dbReference>
<dbReference type="OrthoDB" id="9814427at2"/>